<comment type="caution">
    <text evidence="1">The sequence shown here is derived from an EMBL/GenBank/DDBJ whole genome shotgun (WGS) entry which is preliminary data.</text>
</comment>
<reference evidence="1" key="1">
    <citation type="journal article" date="2015" name="Nature">
        <title>Complex archaea that bridge the gap between prokaryotes and eukaryotes.</title>
        <authorList>
            <person name="Spang A."/>
            <person name="Saw J.H."/>
            <person name="Jorgensen S.L."/>
            <person name="Zaremba-Niedzwiedzka K."/>
            <person name="Martijn J."/>
            <person name="Lind A.E."/>
            <person name="van Eijk R."/>
            <person name="Schleper C."/>
            <person name="Guy L."/>
            <person name="Ettema T.J."/>
        </authorList>
    </citation>
    <scope>NUCLEOTIDE SEQUENCE</scope>
</reference>
<accession>A0A0F9HHQ9</accession>
<gene>
    <name evidence="1" type="ORF">LCGC14_2062340</name>
</gene>
<proteinExistence type="predicted"/>
<name>A0A0F9HHQ9_9ZZZZ</name>
<dbReference type="EMBL" id="LAZR01024570">
    <property type="protein sequence ID" value="KKL74692.1"/>
    <property type="molecule type" value="Genomic_DNA"/>
</dbReference>
<sequence>MGLNHSDINDRMFLYGCVRRWNRETLKELNFDILPESPIEEKEYTYKKFLEKSWLEKKPFGYFNYGAFYTPLKYVQYEAILNRQAIRALLGLATSVREMATKGMFLNGKVDANILLSSINSNLKAIDVSEKDLNNFKQLGLDLEHYSEE</sequence>
<evidence type="ECO:0000313" key="1">
    <source>
        <dbReference type="EMBL" id="KKL74692.1"/>
    </source>
</evidence>
<dbReference type="AlphaFoldDB" id="A0A0F9HHQ9"/>
<protein>
    <submittedName>
        <fullName evidence="1">Uncharacterized protein</fullName>
    </submittedName>
</protein>
<organism evidence="1">
    <name type="scientific">marine sediment metagenome</name>
    <dbReference type="NCBI Taxonomy" id="412755"/>
    <lineage>
        <taxon>unclassified sequences</taxon>
        <taxon>metagenomes</taxon>
        <taxon>ecological metagenomes</taxon>
    </lineage>
</organism>